<evidence type="ECO:0000313" key="3">
    <source>
        <dbReference type="Proteomes" id="UP000729402"/>
    </source>
</evidence>
<sequence>MVKALGCPSKMALVTSRCLQDEGFVEELLSMMRKIGYMSQLEFEGIEFPKGEERHWREETGECAAIAPTHVPVLAPQRDQPVGEDREEPMEEEFFAESDTEDPLLGYTPML</sequence>
<proteinExistence type="predicted"/>
<accession>A0A8J5RWY1</accession>
<gene>
    <name evidence="2" type="ORF">GUJ93_ZPchr0009g1108</name>
</gene>
<dbReference type="Proteomes" id="UP000729402">
    <property type="component" value="Unassembled WGS sequence"/>
</dbReference>
<dbReference type="EMBL" id="JAAALK010000289">
    <property type="protein sequence ID" value="KAG8050935.1"/>
    <property type="molecule type" value="Genomic_DNA"/>
</dbReference>
<protein>
    <submittedName>
        <fullName evidence="2">Uncharacterized protein</fullName>
    </submittedName>
</protein>
<evidence type="ECO:0000313" key="2">
    <source>
        <dbReference type="EMBL" id="KAG8050935.1"/>
    </source>
</evidence>
<feature type="compositionally biased region" description="Acidic residues" evidence="1">
    <location>
        <begin position="85"/>
        <end position="102"/>
    </location>
</feature>
<name>A0A8J5RWY1_ZIZPA</name>
<organism evidence="2 3">
    <name type="scientific">Zizania palustris</name>
    <name type="common">Northern wild rice</name>
    <dbReference type="NCBI Taxonomy" id="103762"/>
    <lineage>
        <taxon>Eukaryota</taxon>
        <taxon>Viridiplantae</taxon>
        <taxon>Streptophyta</taxon>
        <taxon>Embryophyta</taxon>
        <taxon>Tracheophyta</taxon>
        <taxon>Spermatophyta</taxon>
        <taxon>Magnoliopsida</taxon>
        <taxon>Liliopsida</taxon>
        <taxon>Poales</taxon>
        <taxon>Poaceae</taxon>
        <taxon>BOP clade</taxon>
        <taxon>Oryzoideae</taxon>
        <taxon>Oryzeae</taxon>
        <taxon>Zizaniinae</taxon>
        <taxon>Zizania</taxon>
    </lineage>
</organism>
<reference evidence="2" key="2">
    <citation type="submission" date="2021-02" db="EMBL/GenBank/DDBJ databases">
        <authorList>
            <person name="Kimball J.A."/>
            <person name="Haas M.W."/>
            <person name="Macchietto M."/>
            <person name="Kono T."/>
            <person name="Duquette J."/>
            <person name="Shao M."/>
        </authorList>
    </citation>
    <scope>NUCLEOTIDE SEQUENCE</scope>
    <source>
        <tissue evidence="2">Fresh leaf tissue</tissue>
    </source>
</reference>
<keyword evidence="3" id="KW-1185">Reference proteome</keyword>
<reference evidence="2" key="1">
    <citation type="journal article" date="2021" name="bioRxiv">
        <title>Whole Genome Assembly and Annotation of Northern Wild Rice, Zizania palustris L., Supports a Whole Genome Duplication in the Zizania Genus.</title>
        <authorList>
            <person name="Haas M."/>
            <person name="Kono T."/>
            <person name="Macchietto M."/>
            <person name="Millas R."/>
            <person name="McGilp L."/>
            <person name="Shao M."/>
            <person name="Duquette J."/>
            <person name="Hirsch C.N."/>
            <person name="Kimball J."/>
        </authorList>
    </citation>
    <scope>NUCLEOTIDE SEQUENCE</scope>
    <source>
        <tissue evidence="2">Fresh leaf tissue</tissue>
    </source>
</reference>
<feature type="region of interest" description="Disordered" evidence="1">
    <location>
        <begin position="75"/>
        <end position="111"/>
    </location>
</feature>
<evidence type="ECO:0000256" key="1">
    <source>
        <dbReference type="SAM" id="MobiDB-lite"/>
    </source>
</evidence>
<dbReference type="AlphaFoldDB" id="A0A8J5RWY1"/>
<comment type="caution">
    <text evidence="2">The sequence shown here is derived from an EMBL/GenBank/DDBJ whole genome shotgun (WGS) entry which is preliminary data.</text>
</comment>